<sequence length="102" mass="10954">MNVSRPFQQIILVCFLLPILSVTAAEEANVETDNNNDGGDRGGGHGGGRGGRGGCGGGRRYGDRWNWGCNVCWCDRSGTHCTHRRCHYVDEDPSSTPSPSST</sequence>
<organism evidence="3 4">
    <name type="scientific">Mucor flavus</name>
    <dbReference type="NCBI Taxonomy" id="439312"/>
    <lineage>
        <taxon>Eukaryota</taxon>
        <taxon>Fungi</taxon>
        <taxon>Fungi incertae sedis</taxon>
        <taxon>Mucoromycota</taxon>
        <taxon>Mucoromycotina</taxon>
        <taxon>Mucoromycetes</taxon>
        <taxon>Mucorales</taxon>
        <taxon>Mucorineae</taxon>
        <taxon>Mucoraceae</taxon>
        <taxon>Mucor</taxon>
    </lineage>
</organism>
<evidence type="ECO:0000313" key="3">
    <source>
        <dbReference type="EMBL" id="GAA5807514.1"/>
    </source>
</evidence>
<protein>
    <submittedName>
        <fullName evidence="3">Uncharacterized protein</fullName>
    </submittedName>
</protein>
<accession>A0ABP9YL04</accession>
<evidence type="ECO:0000256" key="2">
    <source>
        <dbReference type="SAM" id="SignalP"/>
    </source>
</evidence>
<feature type="region of interest" description="Disordered" evidence="1">
    <location>
        <begin position="30"/>
        <end position="56"/>
    </location>
</feature>
<name>A0ABP9YL04_9FUNG</name>
<feature type="compositionally biased region" description="Gly residues" evidence="1">
    <location>
        <begin position="44"/>
        <end position="56"/>
    </location>
</feature>
<feature type="signal peptide" evidence="2">
    <location>
        <begin position="1"/>
        <end position="24"/>
    </location>
</feature>
<comment type="caution">
    <text evidence="3">The sequence shown here is derived from an EMBL/GenBank/DDBJ whole genome shotgun (WGS) entry which is preliminary data.</text>
</comment>
<reference evidence="3 4" key="1">
    <citation type="submission" date="2024-04" db="EMBL/GenBank/DDBJ databases">
        <title>genome sequences of Mucor flavus KT1a and Helicostylum pulchrum KT1b strains isolated from the surface of a dry-aged beef.</title>
        <authorList>
            <person name="Toyotome T."/>
            <person name="Hosono M."/>
            <person name="Torimaru M."/>
            <person name="Fukuda K."/>
            <person name="Mikami N."/>
        </authorList>
    </citation>
    <scope>NUCLEOTIDE SEQUENCE [LARGE SCALE GENOMIC DNA]</scope>
    <source>
        <strain evidence="3 4">KT1a</strain>
    </source>
</reference>
<gene>
    <name evidence="3" type="ORF">MFLAVUS_000877</name>
</gene>
<keyword evidence="2" id="KW-0732">Signal</keyword>
<dbReference type="Proteomes" id="UP001473302">
    <property type="component" value="Unassembled WGS sequence"/>
</dbReference>
<keyword evidence="4" id="KW-1185">Reference proteome</keyword>
<evidence type="ECO:0000256" key="1">
    <source>
        <dbReference type="SAM" id="MobiDB-lite"/>
    </source>
</evidence>
<dbReference type="EMBL" id="BAABUK010000002">
    <property type="protein sequence ID" value="GAA5807514.1"/>
    <property type="molecule type" value="Genomic_DNA"/>
</dbReference>
<feature type="chain" id="PRO_5045865723" evidence="2">
    <location>
        <begin position="25"/>
        <end position="102"/>
    </location>
</feature>
<proteinExistence type="predicted"/>
<evidence type="ECO:0000313" key="4">
    <source>
        <dbReference type="Proteomes" id="UP001473302"/>
    </source>
</evidence>